<feature type="domain" description="AAA+ ATPase" evidence="1">
    <location>
        <begin position="294"/>
        <end position="459"/>
    </location>
</feature>
<dbReference type="PANTHER" id="PTHR37291:SF1">
    <property type="entry name" value="TYPE IV METHYL-DIRECTED RESTRICTION ENZYME ECOKMCRB SUBUNIT"/>
    <property type="match status" value="1"/>
</dbReference>
<sequence length="554" mass="65125">MNEEIKEEIKEYVRQMDTNYFREDIERRLEAEKEMRELIERTNLLNGGNWSRKDLSDSIKIQKKVHNINNLVLPKLVGNYYYNVYFKGYEKSEEEFIKENPKYDGGSGHSGVDLENFSRDLADLFNSEGDDFQDAYIKFSKHPGVGKAIISGYLHLFDLNKFPLINGASVSGIEKFIGKQDHKSLKNYAEEERKRQNITQQIKDSDFRNYLAYLNIFRELSTLEELKNYHYVDSLLWYVKDHYEPKVKNVDMGESEFNSPVVNETESLNTLDSLSRDIYFELDTTEEILSLLKLKQNVVFYGPPGTGKTYVAKKVAKHIVGGKENNIKLIQFHQNYSYEDFIEGIRPESKLENGTHIIDYPIKPGLFKRLCDVAIEKPDEKFVLIIDEFNRGNISKIFGELLYSLEYRSEENTIDLPYSKEPFYIPDNVYIIATMNTADKSLTRIDFAMRRRFAFYKFNVDTKVLISWGIENGLVLDSLAKLINDVNTEIEDENFFVGISFFMRDDLSSNIKYIWKSEIYPYLEEFFIDDLDSHSRLERFRWENVKHKLKDLIE</sequence>
<organism evidence="2 3">
    <name type="scientific">Natranaerobius trueperi</name>
    <dbReference type="NCBI Taxonomy" id="759412"/>
    <lineage>
        <taxon>Bacteria</taxon>
        <taxon>Bacillati</taxon>
        <taxon>Bacillota</taxon>
        <taxon>Clostridia</taxon>
        <taxon>Natranaerobiales</taxon>
        <taxon>Natranaerobiaceae</taxon>
        <taxon>Natranaerobius</taxon>
    </lineage>
</organism>
<evidence type="ECO:0000313" key="2">
    <source>
        <dbReference type="EMBL" id="OWZ84112.1"/>
    </source>
</evidence>
<dbReference type="CDD" id="cd00009">
    <property type="entry name" value="AAA"/>
    <property type="match status" value="1"/>
</dbReference>
<dbReference type="InterPro" id="IPR011704">
    <property type="entry name" value="ATPase_dyneun-rel_AAA"/>
</dbReference>
<dbReference type="InterPro" id="IPR027417">
    <property type="entry name" value="P-loop_NTPase"/>
</dbReference>
<dbReference type="EMBL" id="NIQC01000008">
    <property type="protein sequence ID" value="OWZ84112.1"/>
    <property type="molecule type" value="Genomic_DNA"/>
</dbReference>
<evidence type="ECO:0000259" key="1">
    <source>
        <dbReference type="SMART" id="SM00382"/>
    </source>
</evidence>
<dbReference type="SUPFAM" id="SSF52540">
    <property type="entry name" value="P-loop containing nucleoside triphosphate hydrolases"/>
    <property type="match status" value="1"/>
</dbReference>
<reference evidence="2 3" key="1">
    <citation type="submission" date="2017-06" db="EMBL/GenBank/DDBJ databases">
        <title>Draft Genome Sequence of Natranaerobius trueperi halophilic, alkalithermophilic bacteria from soda lakes.</title>
        <authorList>
            <person name="Zhao B."/>
        </authorList>
    </citation>
    <scope>NUCLEOTIDE SEQUENCE [LARGE SCALE GENOMIC DNA]</scope>
    <source>
        <strain evidence="2 3">DSM 18760</strain>
    </source>
</reference>
<dbReference type="PANTHER" id="PTHR37291">
    <property type="entry name" value="5-METHYLCYTOSINE-SPECIFIC RESTRICTION ENZYME B"/>
    <property type="match status" value="1"/>
</dbReference>
<proteinExistence type="predicted"/>
<dbReference type="GO" id="GO:0005524">
    <property type="term" value="F:ATP binding"/>
    <property type="evidence" value="ECO:0007669"/>
    <property type="project" value="InterPro"/>
</dbReference>
<dbReference type="GO" id="GO:0016887">
    <property type="term" value="F:ATP hydrolysis activity"/>
    <property type="evidence" value="ECO:0007669"/>
    <property type="project" value="InterPro"/>
</dbReference>
<comment type="caution">
    <text evidence="2">The sequence shown here is derived from an EMBL/GenBank/DDBJ whole genome shotgun (WGS) entry which is preliminary data.</text>
</comment>
<dbReference type="SMART" id="SM00382">
    <property type="entry name" value="AAA"/>
    <property type="match status" value="1"/>
</dbReference>
<dbReference type="OrthoDB" id="9781481at2"/>
<dbReference type="REBASE" id="230881">
    <property type="entry name" value="Ntr18760McrBCP"/>
</dbReference>
<protein>
    <recommendedName>
        <fullName evidence="1">AAA+ ATPase domain-containing protein</fullName>
    </recommendedName>
</protein>
<dbReference type="Pfam" id="PF07728">
    <property type="entry name" value="AAA_5"/>
    <property type="match status" value="1"/>
</dbReference>
<gene>
    <name evidence="2" type="ORF">CDO51_05195</name>
</gene>
<dbReference type="Proteomes" id="UP000214588">
    <property type="component" value="Unassembled WGS sequence"/>
</dbReference>
<dbReference type="InterPro" id="IPR052934">
    <property type="entry name" value="Methyl-DNA_Rec/Restrict_Enz"/>
</dbReference>
<dbReference type="AlphaFoldDB" id="A0A226BZ96"/>
<dbReference type="Gene3D" id="3.40.50.300">
    <property type="entry name" value="P-loop containing nucleotide triphosphate hydrolases"/>
    <property type="match status" value="1"/>
</dbReference>
<accession>A0A226BZ96</accession>
<evidence type="ECO:0000313" key="3">
    <source>
        <dbReference type="Proteomes" id="UP000214588"/>
    </source>
</evidence>
<dbReference type="InterPro" id="IPR003593">
    <property type="entry name" value="AAA+_ATPase"/>
</dbReference>
<dbReference type="RefSeq" id="WP_089023245.1">
    <property type="nucleotide sequence ID" value="NZ_NIQC01000008.1"/>
</dbReference>
<keyword evidence="3" id="KW-1185">Reference proteome</keyword>
<name>A0A226BZ96_9FIRM</name>